<evidence type="ECO:0000256" key="6">
    <source>
        <dbReference type="HAMAP-Rule" id="MF_00693"/>
    </source>
</evidence>
<dbReference type="EMBL" id="BRXS01000011">
    <property type="protein sequence ID" value="GLC28529.1"/>
    <property type="molecule type" value="Genomic_DNA"/>
</dbReference>
<dbReference type="InterPro" id="IPR017856">
    <property type="entry name" value="Integrase-like_N"/>
</dbReference>
<dbReference type="Gene3D" id="1.10.10.200">
    <property type="match status" value="1"/>
</dbReference>
<dbReference type="HAMAP" id="MF_00693">
    <property type="entry name" value="Transcrip_reg_TACO1"/>
    <property type="match status" value="1"/>
</dbReference>
<dbReference type="GO" id="GO:0003677">
    <property type="term" value="F:DNA binding"/>
    <property type="evidence" value="ECO:0007669"/>
    <property type="project" value="UniProtKB-UniRule"/>
</dbReference>
<dbReference type="NCBIfam" id="TIGR01033">
    <property type="entry name" value="YebC/PmpR family DNA-binding transcriptional regulator"/>
    <property type="match status" value="1"/>
</dbReference>
<evidence type="ECO:0000259" key="8">
    <source>
        <dbReference type="Pfam" id="PF20772"/>
    </source>
</evidence>
<comment type="subcellular location">
    <subcellularLocation>
        <location evidence="6">Cytoplasm</location>
    </subcellularLocation>
</comment>
<dbReference type="InterPro" id="IPR049083">
    <property type="entry name" value="TACO1_YebC_N"/>
</dbReference>
<evidence type="ECO:0000256" key="2">
    <source>
        <dbReference type="ARBA" id="ARBA00022490"/>
    </source>
</evidence>
<name>A0AA37VGH1_9BACT</name>
<dbReference type="Proteomes" id="UP001161325">
    <property type="component" value="Unassembled WGS sequence"/>
</dbReference>
<evidence type="ECO:0000313" key="10">
    <source>
        <dbReference type="Proteomes" id="UP001161325"/>
    </source>
</evidence>
<evidence type="ECO:0000313" key="9">
    <source>
        <dbReference type="EMBL" id="GLC28529.1"/>
    </source>
</evidence>
<dbReference type="PANTHER" id="PTHR12532">
    <property type="entry name" value="TRANSLATIONAL ACTIVATOR OF CYTOCHROME C OXIDASE 1"/>
    <property type="match status" value="1"/>
</dbReference>
<evidence type="ECO:0000256" key="5">
    <source>
        <dbReference type="ARBA" id="ARBA00023163"/>
    </source>
</evidence>
<evidence type="ECO:0000259" key="7">
    <source>
        <dbReference type="Pfam" id="PF01709"/>
    </source>
</evidence>
<dbReference type="GO" id="GO:0005829">
    <property type="term" value="C:cytosol"/>
    <property type="evidence" value="ECO:0007669"/>
    <property type="project" value="TreeGrafter"/>
</dbReference>
<evidence type="ECO:0000256" key="4">
    <source>
        <dbReference type="ARBA" id="ARBA00023125"/>
    </source>
</evidence>
<accession>A0AA37VGH1</accession>
<dbReference type="FunFam" id="1.10.10.200:FF:000002">
    <property type="entry name" value="Probable transcriptional regulatory protein CLM62_37755"/>
    <property type="match status" value="1"/>
</dbReference>
<dbReference type="FunFam" id="3.30.70.980:FF:000002">
    <property type="entry name" value="Probable transcriptional regulatory protein YebC"/>
    <property type="match status" value="1"/>
</dbReference>
<keyword evidence="4 6" id="KW-0238">DNA-binding</keyword>
<protein>
    <recommendedName>
        <fullName evidence="6">Probable transcriptional regulatory protein rosag_50420</fullName>
    </recommendedName>
</protein>
<comment type="caution">
    <text evidence="9">The sequence shown here is derived from an EMBL/GenBank/DDBJ whole genome shotgun (WGS) entry which is preliminary data.</text>
</comment>
<gene>
    <name evidence="9" type="ORF">rosag_50420</name>
</gene>
<dbReference type="Pfam" id="PF20772">
    <property type="entry name" value="TACO1_YebC_N"/>
    <property type="match status" value="1"/>
</dbReference>
<evidence type="ECO:0000256" key="1">
    <source>
        <dbReference type="ARBA" id="ARBA00008724"/>
    </source>
</evidence>
<dbReference type="InterPro" id="IPR026564">
    <property type="entry name" value="Transcrip_reg_TACO1-like_dom3"/>
</dbReference>
<dbReference type="InterPro" id="IPR002876">
    <property type="entry name" value="Transcrip_reg_TACO1-like"/>
</dbReference>
<sequence length="246" mass="26422">MAGHSKWKTIKRAKAATDAKRSAVFTKLIREITVAAKGGGGDPEHNPRLRLAIDTARGSSMPKENIERAIKKGTGELEGVDYQEIMYEAYGPGGVALMILTLTDNPTRTVADIRHKLSRNGGNMGTSGSVAFMFDRKGQLLLDPALDEDTAMEAALEAGAEDFARDDDQNLVTTDPASLHAVRAALEAKGLTTSDVQLTWVPKSTVRVEGADAQQLVKLLEALEDLDDVQKVEGNFDIDADAMAEA</sequence>
<feature type="domain" description="TACO1/YebC-like N-terminal" evidence="8">
    <location>
        <begin position="5"/>
        <end position="76"/>
    </location>
</feature>
<dbReference type="GO" id="GO:0006355">
    <property type="term" value="P:regulation of DNA-templated transcription"/>
    <property type="evidence" value="ECO:0007669"/>
    <property type="project" value="UniProtKB-UniRule"/>
</dbReference>
<dbReference type="Pfam" id="PF01709">
    <property type="entry name" value="Transcrip_reg"/>
    <property type="match status" value="1"/>
</dbReference>
<keyword evidence="10" id="KW-1185">Reference proteome</keyword>
<dbReference type="InterPro" id="IPR048300">
    <property type="entry name" value="TACO1_YebC-like_2nd/3rd_dom"/>
</dbReference>
<keyword evidence="3 6" id="KW-0805">Transcription regulation</keyword>
<keyword evidence="5 6" id="KW-0804">Transcription</keyword>
<feature type="domain" description="TACO1/YebC-like second and third" evidence="7">
    <location>
        <begin position="82"/>
        <end position="236"/>
    </location>
</feature>
<evidence type="ECO:0000256" key="3">
    <source>
        <dbReference type="ARBA" id="ARBA00023015"/>
    </source>
</evidence>
<comment type="similarity">
    <text evidence="1 6">Belongs to the TACO1 family.</text>
</comment>
<dbReference type="NCBIfam" id="NF009044">
    <property type="entry name" value="PRK12378.1"/>
    <property type="match status" value="1"/>
</dbReference>
<dbReference type="SUPFAM" id="SSF75625">
    <property type="entry name" value="YebC-like"/>
    <property type="match status" value="1"/>
</dbReference>
<reference evidence="9" key="1">
    <citation type="submission" date="2022-08" db="EMBL/GenBank/DDBJ databases">
        <title>Draft genome sequencing of Roseisolibacter agri AW1220.</title>
        <authorList>
            <person name="Tobiishi Y."/>
            <person name="Tonouchi A."/>
        </authorList>
    </citation>
    <scope>NUCLEOTIDE SEQUENCE</scope>
    <source>
        <strain evidence="9">AW1220</strain>
    </source>
</reference>
<dbReference type="Gene3D" id="3.30.70.980">
    <property type="match status" value="2"/>
</dbReference>
<organism evidence="9 10">
    <name type="scientific">Roseisolibacter agri</name>
    <dbReference type="NCBI Taxonomy" id="2014610"/>
    <lineage>
        <taxon>Bacteria</taxon>
        <taxon>Pseudomonadati</taxon>
        <taxon>Gemmatimonadota</taxon>
        <taxon>Gemmatimonadia</taxon>
        <taxon>Gemmatimonadales</taxon>
        <taxon>Gemmatimonadaceae</taxon>
        <taxon>Roseisolibacter</taxon>
    </lineage>
</organism>
<dbReference type="RefSeq" id="WP_284352926.1">
    <property type="nucleotide sequence ID" value="NZ_BRXS01000011.1"/>
</dbReference>
<proteinExistence type="inferred from homology"/>
<dbReference type="AlphaFoldDB" id="A0AA37VGH1"/>
<keyword evidence="2 6" id="KW-0963">Cytoplasm</keyword>
<dbReference type="InterPro" id="IPR029072">
    <property type="entry name" value="YebC-like"/>
</dbReference>
<dbReference type="PANTHER" id="PTHR12532:SF6">
    <property type="entry name" value="TRANSCRIPTIONAL REGULATORY PROTEIN YEBC-RELATED"/>
    <property type="match status" value="1"/>
</dbReference>
<dbReference type="NCBIfam" id="NF001030">
    <property type="entry name" value="PRK00110.1"/>
    <property type="match status" value="1"/>
</dbReference>